<feature type="transmembrane region" description="Helical" evidence="1">
    <location>
        <begin position="178"/>
        <end position="195"/>
    </location>
</feature>
<dbReference type="Pfam" id="PF06197">
    <property type="entry name" value="DUF998"/>
    <property type="match status" value="1"/>
</dbReference>
<keyword evidence="1" id="KW-0472">Membrane</keyword>
<keyword evidence="1" id="KW-0812">Transmembrane</keyword>
<accession>A0ABS0B6Y0</accession>
<feature type="transmembrane region" description="Helical" evidence="1">
    <location>
        <begin position="51"/>
        <end position="72"/>
    </location>
</feature>
<feature type="transmembrane region" description="Helical" evidence="1">
    <location>
        <begin position="152"/>
        <end position="172"/>
    </location>
</feature>
<dbReference type="RefSeq" id="WP_194929454.1">
    <property type="nucleotide sequence ID" value="NZ_JADLZT010000001.1"/>
</dbReference>
<evidence type="ECO:0000313" key="3">
    <source>
        <dbReference type="Proteomes" id="UP001429984"/>
    </source>
</evidence>
<evidence type="ECO:0000256" key="1">
    <source>
        <dbReference type="SAM" id="Phobius"/>
    </source>
</evidence>
<feature type="transmembrane region" description="Helical" evidence="1">
    <location>
        <begin position="84"/>
        <end position="106"/>
    </location>
</feature>
<feature type="transmembrane region" description="Helical" evidence="1">
    <location>
        <begin position="12"/>
        <end position="31"/>
    </location>
</feature>
<organism evidence="2 3">
    <name type="scientific">Lysobacter niastensis</name>
    <dbReference type="NCBI Taxonomy" id="380629"/>
    <lineage>
        <taxon>Bacteria</taxon>
        <taxon>Pseudomonadati</taxon>
        <taxon>Pseudomonadota</taxon>
        <taxon>Gammaproteobacteria</taxon>
        <taxon>Lysobacterales</taxon>
        <taxon>Lysobacteraceae</taxon>
        <taxon>Lysobacter</taxon>
    </lineage>
</organism>
<dbReference type="Proteomes" id="UP001429984">
    <property type="component" value="Unassembled WGS sequence"/>
</dbReference>
<dbReference type="InterPro" id="IPR009339">
    <property type="entry name" value="DUF998"/>
</dbReference>
<feature type="transmembrane region" description="Helical" evidence="1">
    <location>
        <begin position="126"/>
        <end position="143"/>
    </location>
</feature>
<dbReference type="EMBL" id="JADLZT010000001">
    <property type="protein sequence ID" value="MBF6022875.1"/>
    <property type="molecule type" value="Genomic_DNA"/>
</dbReference>
<proteinExistence type="predicted"/>
<comment type="caution">
    <text evidence="2">The sequence shown here is derived from an EMBL/GenBank/DDBJ whole genome shotgun (WGS) entry which is preliminary data.</text>
</comment>
<protein>
    <submittedName>
        <fullName evidence="2">DUF998 domain-containing protein</fullName>
    </submittedName>
</protein>
<reference evidence="2 3" key="1">
    <citation type="submission" date="2020-11" db="EMBL/GenBank/DDBJ databases">
        <title>Draft Genome Sequence and Secondary Metabolite Biosynthetic Potential of the Lysobacter niastensis Type strain DSM 18481.</title>
        <authorList>
            <person name="Turrini P."/>
            <person name="Artuso I."/>
            <person name="Tescari M."/>
            <person name="Lugli G.A."/>
            <person name="Frangipani E."/>
            <person name="Ventura M."/>
            <person name="Visca P."/>
        </authorList>
    </citation>
    <scope>NUCLEOTIDE SEQUENCE [LARGE SCALE GENOMIC DNA]</scope>
    <source>
        <strain evidence="2 3">DSM 18481</strain>
    </source>
</reference>
<name>A0ABS0B6Y0_9GAMM</name>
<keyword evidence="3" id="KW-1185">Reference proteome</keyword>
<keyword evidence="1" id="KW-1133">Transmembrane helix</keyword>
<evidence type="ECO:0000313" key="2">
    <source>
        <dbReference type="EMBL" id="MBF6022875.1"/>
    </source>
</evidence>
<sequence>MIRLSPRLDINLGLLAAACSVLAVIGFGAALDGYSHVLHPLAWLGARGVPGALAFNLLAFVLPGALAVAVALRMRTRMPKAAGWMGGIGSALLLLSALAYTAQGLLPLDPADLDGPVSQWHATCWTLWWIAFVPGMALLAFGLRRSEGWRRLAGLAGFAAIAGLALTVVSGVLLTGPVAQRLLLALWWCVVIVASRSR</sequence>
<gene>
    <name evidence="2" type="ORF">IU514_02420</name>
</gene>